<reference evidence="2" key="1">
    <citation type="journal article" date="2023" name="GigaByte">
        <title>Genome assembly of the bearded iris, Iris pallida Lam.</title>
        <authorList>
            <person name="Bruccoleri R.E."/>
            <person name="Oakeley E.J."/>
            <person name="Faust A.M.E."/>
            <person name="Altorfer M."/>
            <person name="Dessus-Babus S."/>
            <person name="Burckhardt D."/>
            <person name="Oertli M."/>
            <person name="Naumann U."/>
            <person name="Petersen F."/>
            <person name="Wong J."/>
        </authorList>
    </citation>
    <scope>NUCLEOTIDE SEQUENCE</scope>
    <source>
        <strain evidence="2">GSM-AAB239-AS_SAM_17_03QT</strain>
    </source>
</reference>
<evidence type="ECO:0000256" key="1">
    <source>
        <dbReference type="SAM" id="MobiDB-lite"/>
    </source>
</evidence>
<dbReference type="AlphaFoldDB" id="A0AAX6H0H8"/>
<dbReference type="EMBL" id="JANAVB010014596">
    <property type="protein sequence ID" value="KAJ6834313.1"/>
    <property type="molecule type" value="Genomic_DNA"/>
</dbReference>
<dbReference type="Proteomes" id="UP001140949">
    <property type="component" value="Unassembled WGS sequence"/>
</dbReference>
<sequence>MGTPTRVDDEDEGLDCRRGQCNSGNTGSQLRDLEAELAAALVRASSTWESWTGGGSELRRAAGSSRWRSDTDDERWRSVEEREDKEKVYGGERKQCIGKRVSELTYIELCVLYNKIISCVCVWRSDRNANKCRYGGVPPDRTMAKSVNNYRSGGRD</sequence>
<feature type="region of interest" description="Disordered" evidence="1">
    <location>
        <begin position="1"/>
        <end position="27"/>
    </location>
</feature>
<feature type="region of interest" description="Disordered" evidence="1">
    <location>
        <begin position="51"/>
        <end position="75"/>
    </location>
</feature>
<accession>A0AAX6H0H8</accession>
<organism evidence="2 3">
    <name type="scientific">Iris pallida</name>
    <name type="common">Sweet iris</name>
    <dbReference type="NCBI Taxonomy" id="29817"/>
    <lineage>
        <taxon>Eukaryota</taxon>
        <taxon>Viridiplantae</taxon>
        <taxon>Streptophyta</taxon>
        <taxon>Embryophyta</taxon>
        <taxon>Tracheophyta</taxon>
        <taxon>Spermatophyta</taxon>
        <taxon>Magnoliopsida</taxon>
        <taxon>Liliopsida</taxon>
        <taxon>Asparagales</taxon>
        <taxon>Iridaceae</taxon>
        <taxon>Iridoideae</taxon>
        <taxon>Irideae</taxon>
        <taxon>Iris</taxon>
    </lineage>
</organism>
<gene>
    <name evidence="2" type="ORF">M6B38_335335</name>
</gene>
<evidence type="ECO:0000313" key="3">
    <source>
        <dbReference type="Proteomes" id="UP001140949"/>
    </source>
</evidence>
<evidence type="ECO:0000313" key="2">
    <source>
        <dbReference type="EMBL" id="KAJ6834313.1"/>
    </source>
</evidence>
<name>A0AAX6H0H8_IRIPA</name>
<protein>
    <submittedName>
        <fullName evidence="2">Extensin-like</fullName>
    </submittedName>
</protein>
<proteinExistence type="predicted"/>
<comment type="caution">
    <text evidence="2">The sequence shown here is derived from an EMBL/GenBank/DDBJ whole genome shotgun (WGS) entry which is preliminary data.</text>
</comment>
<keyword evidence="3" id="KW-1185">Reference proteome</keyword>
<reference evidence="2" key="2">
    <citation type="submission" date="2023-04" db="EMBL/GenBank/DDBJ databases">
        <authorList>
            <person name="Bruccoleri R.E."/>
            <person name="Oakeley E.J."/>
            <person name="Faust A.-M."/>
            <person name="Dessus-Babus S."/>
            <person name="Altorfer M."/>
            <person name="Burckhardt D."/>
            <person name="Oertli M."/>
            <person name="Naumann U."/>
            <person name="Petersen F."/>
            <person name="Wong J."/>
        </authorList>
    </citation>
    <scope>NUCLEOTIDE SEQUENCE</scope>
    <source>
        <strain evidence="2">GSM-AAB239-AS_SAM_17_03QT</strain>
        <tissue evidence="2">Leaf</tissue>
    </source>
</reference>